<sequence length="411" mass="44499">MPSALSATPAVLTVELDPEQIMRRRPPEALSRDNAEVLAAPIADDLRRIVGEDIAESGFVMPAALYDLTELLRPGLPMVEALLDVYRGSLRGGPFIPQLLALGSNAGRFPESAIAPLRRPGSGPLLAIPFALVAPGEQLDPLRRKLENVLLEKGRAGLATDRAVRQLMGVDPVNLSYATFHDLSALMKVQLEHAQFGDLWRLIEAALYRPDSIEDCQLESGNRFLGTGGDVWTPWQSLDAWAAHHEASAEEAIRGYGDWVRQQRQYLSGLESHGIAVHAVAPSKGVASADPEVALSVAQAHVIDPQQPWYREIITEDPTAERAAIVTLTEQADPQLGPIAYTALVQAADGELLSLVHDYPVMPAGMQAVIGHWQARAEALGAQWRLERPGHIVAAGHPAALQPWLETRGNA</sequence>
<organism evidence="1 2">
    <name type="scientific">Spiribacter aquaticus</name>
    <dbReference type="NCBI Taxonomy" id="1935996"/>
    <lineage>
        <taxon>Bacteria</taxon>
        <taxon>Pseudomonadati</taxon>
        <taxon>Pseudomonadota</taxon>
        <taxon>Gammaproteobacteria</taxon>
        <taxon>Chromatiales</taxon>
        <taxon>Ectothiorhodospiraceae</taxon>
        <taxon>Spiribacter</taxon>
    </lineage>
</organism>
<reference evidence="1 2" key="1">
    <citation type="submission" date="2019-07" db="EMBL/GenBank/DDBJ databases">
        <title>Reclasification of Spiribacter aquaticus.</title>
        <authorList>
            <person name="Leon M.J."/>
            <person name="Sanchez-Porro C."/>
            <person name="Ventosa A."/>
        </authorList>
    </citation>
    <scope>NUCLEOTIDE SEQUENCE [LARGE SCALE GENOMIC DNA]</scope>
    <source>
        <strain evidence="1 2">SP30</strain>
    </source>
</reference>
<evidence type="ECO:0000313" key="1">
    <source>
        <dbReference type="EMBL" id="TVO65462.1"/>
    </source>
</evidence>
<dbReference type="RefSeq" id="WP_110883112.1">
    <property type="nucleotide sequence ID" value="NZ_VMKP01000002.1"/>
</dbReference>
<proteinExistence type="predicted"/>
<comment type="caution">
    <text evidence="1">The sequence shown here is derived from an EMBL/GenBank/DDBJ whole genome shotgun (WGS) entry which is preliminary data.</text>
</comment>
<dbReference type="AlphaFoldDB" id="A0A557RJY3"/>
<name>A0A557RJY3_9GAMM</name>
<evidence type="ECO:0000313" key="2">
    <source>
        <dbReference type="Proteomes" id="UP000316688"/>
    </source>
</evidence>
<dbReference type="Proteomes" id="UP000316688">
    <property type="component" value="Unassembled WGS sequence"/>
</dbReference>
<keyword evidence="2" id="KW-1185">Reference proteome</keyword>
<protein>
    <submittedName>
        <fullName evidence="1">Uncharacterized protein</fullName>
    </submittedName>
</protein>
<accession>A0A557RJY3</accession>
<gene>
    <name evidence="1" type="ORF">FPL11_05120</name>
</gene>
<dbReference type="EMBL" id="VMKP01000002">
    <property type="protein sequence ID" value="TVO65462.1"/>
    <property type="molecule type" value="Genomic_DNA"/>
</dbReference>